<dbReference type="AlphaFoldDB" id="A0AAW2VI67"/>
<dbReference type="InterPro" id="IPR052929">
    <property type="entry name" value="RNase_H-like_EbsB-rel"/>
</dbReference>
<reference evidence="2" key="1">
    <citation type="submission" date="2020-06" db="EMBL/GenBank/DDBJ databases">
        <authorList>
            <person name="Li T."/>
            <person name="Hu X."/>
            <person name="Zhang T."/>
            <person name="Song X."/>
            <person name="Zhang H."/>
            <person name="Dai N."/>
            <person name="Sheng W."/>
            <person name="Hou X."/>
            <person name="Wei L."/>
        </authorList>
    </citation>
    <scope>NUCLEOTIDE SEQUENCE</scope>
    <source>
        <strain evidence="2">KEN1</strain>
        <tissue evidence="2">Leaf</tissue>
    </source>
</reference>
<dbReference type="Gene3D" id="3.30.420.10">
    <property type="entry name" value="Ribonuclease H-like superfamily/Ribonuclease H"/>
    <property type="match status" value="1"/>
</dbReference>
<comment type="caution">
    <text evidence="2">The sequence shown here is derived from an EMBL/GenBank/DDBJ whole genome shotgun (WGS) entry which is preliminary data.</text>
</comment>
<dbReference type="GO" id="GO:0003676">
    <property type="term" value="F:nucleic acid binding"/>
    <property type="evidence" value="ECO:0007669"/>
    <property type="project" value="InterPro"/>
</dbReference>
<sequence>MHRVSLPPGELLFFALNYLFTYHQVNTTPAAIEHWLSFGSWSPPGDGVIKLNFDGAMFTASSEIGIGVVARDSTGACVWCMSVRKRWAPEPELVEALAAREAVFPAQRFGWRRIVLEGDCANLYFKLFSPQADCASTGVVTHDIKCLSSAFESCVFSLVRRTANKIAHCLDRKASNSGSYI</sequence>
<protein>
    <recommendedName>
        <fullName evidence="1">RNase H type-1 domain-containing protein</fullName>
    </recommendedName>
</protein>
<feature type="domain" description="RNase H type-1" evidence="1">
    <location>
        <begin position="52"/>
        <end position="170"/>
    </location>
</feature>
<dbReference type="GO" id="GO:0004523">
    <property type="term" value="F:RNA-DNA hybrid ribonuclease activity"/>
    <property type="evidence" value="ECO:0007669"/>
    <property type="project" value="InterPro"/>
</dbReference>
<dbReference type="CDD" id="cd06222">
    <property type="entry name" value="RNase_H_like"/>
    <property type="match status" value="1"/>
</dbReference>
<dbReference type="PANTHER" id="PTHR47074">
    <property type="entry name" value="BNAC02G40300D PROTEIN"/>
    <property type="match status" value="1"/>
</dbReference>
<dbReference type="EMBL" id="JACGWN010000010">
    <property type="protein sequence ID" value="KAL0427950.1"/>
    <property type="molecule type" value="Genomic_DNA"/>
</dbReference>
<accession>A0AAW2VI67</accession>
<proteinExistence type="predicted"/>
<evidence type="ECO:0000259" key="1">
    <source>
        <dbReference type="Pfam" id="PF13456"/>
    </source>
</evidence>
<name>A0AAW2VI67_9LAMI</name>
<dbReference type="InterPro" id="IPR036397">
    <property type="entry name" value="RNaseH_sf"/>
</dbReference>
<dbReference type="PANTHER" id="PTHR47074:SF48">
    <property type="entry name" value="POLYNUCLEOTIDYL TRANSFERASE, RIBONUCLEASE H-LIKE SUPERFAMILY PROTEIN"/>
    <property type="match status" value="1"/>
</dbReference>
<dbReference type="InterPro" id="IPR044730">
    <property type="entry name" value="RNase_H-like_dom_plant"/>
</dbReference>
<evidence type="ECO:0000313" key="2">
    <source>
        <dbReference type="EMBL" id="KAL0427950.1"/>
    </source>
</evidence>
<reference evidence="2" key="2">
    <citation type="journal article" date="2024" name="Plant">
        <title>Genomic evolution and insights into agronomic trait innovations of Sesamum species.</title>
        <authorList>
            <person name="Miao H."/>
            <person name="Wang L."/>
            <person name="Qu L."/>
            <person name="Liu H."/>
            <person name="Sun Y."/>
            <person name="Le M."/>
            <person name="Wang Q."/>
            <person name="Wei S."/>
            <person name="Zheng Y."/>
            <person name="Lin W."/>
            <person name="Duan Y."/>
            <person name="Cao H."/>
            <person name="Xiong S."/>
            <person name="Wang X."/>
            <person name="Wei L."/>
            <person name="Li C."/>
            <person name="Ma Q."/>
            <person name="Ju M."/>
            <person name="Zhao R."/>
            <person name="Li G."/>
            <person name="Mu C."/>
            <person name="Tian Q."/>
            <person name="Mei H."/>
            <person name="Zhang T."/>
            <person name="Gao T."/>
            <person name="Zhang H."/>
        </authorList>
    </citation>
    <scope>NUCLEOTIDE SEQUENCE</scope>
    <source>
        <strain evidence="2">KEN1</strain>
    </source>
</reference>
<dbReference type="Pfam" id="PF13456">
    <property type="entry name" value="RVT_3"/>
    <property type="match status" value="1"/>
</dbReference>
<dbReference type="InterPro" id="IPR002156">
    <property type="entry name" value="RNaseH_domain"/>
</dbReference>
<organism evidence="2">
    <name type="scientific">Sesamum latifolium</name>
    <dbReference type="NCBI Taxonomy" id="2727402"/>
    <lineage>
        <taxon>Eukaryota</taxon>
        <taxon>Viridiplantae</taxon>
        <taxon>Streptophyta</taxon>
        <taxon>Embryophyta</taxon>
        <taxon>Tracheophyta</taxon>
        <taxon>Spermatophyta</taxon>
        <taxon>Magnoliopsida</taxon>
        <taxon>eudicotyledons</taxon>
        <taxon>Gunneridae</taxon>
        <taxon>Pentapetalae</taxon>
        <taxon>asterids</taxon>
        <taxon>lamiids</taxon>
        <taxon>Lamiales</taxon>
        <taxon>Pedaliaceae</taxon>
        <taxon>Sesamum</taxon>
    </lineage>
</organism>
<gene>
    <name evidence="2" type="ORF">Slati_2969800</name>
</gene>